<organism evidence="4 5">
    <name type="scientific">Hymenobacter algoricola</name>
    <dbReference type="NCBI Taxonomy" id="486267"/>
    <lineage>
        <taxon>Bacteria</taxon>
        <taxon>Pseudomonadati</taxon>
        <taxon>Bacteroidota</taxon>
        <taxon>Cytophagia</taxon>
        <taxon>Cytophagales</taxon>
        <taxon>Hymenobacteraceae</taxon>
        <taxon>Hymenobacter</taxon>
    </lineage>
</organism>
<dbReference type="Proteomes" id="UP001499909">
    <property type="component" value="Unassembled WGS sequence"/>
</dbReference>
<dbReference type="NCBIfam" id="TIGR04183">
    <property type="entry name" value="Por_Secre_tail"/>
    <property type="match status" value="1"/>
</dbReference>
<evidence type="ECO:0000313" key="5">
    <source>
        <dbReference type="Proteomes" id="UP001499909"/>
    </source>
</evidence>
<dbReference type="PANTHER" id="PTHR44103">
    <property type="entry name" value="PROPROTEIN CONVERTASE P"/>
    <property type="match status" value="1"/>
</dbReference>
<accession>A0ABP7M9W3</accession>
<reference evidence="5" key="1">
    <citation type="journal article" date="2019" name="Int. J. Syst. Evol. Microbiol.">
        <title>The Global Catalogue of Microorganisms (GCM) 10K type strain sequencing project: providing services to taxonomists for standard genome sequencing and annotation.</title>
        <authorList>
            <consortium name="The Broad Institute Genomics Platform"/>
            <consortium name="The Broad Institute Genome Sequencing Center for Infectious Disease"/>
            <person name="Wu L."/>
            <person name="Ma J."/>
        </authorList>
    </citation>
    <scope>NUCLEOTIDE SEQUENCE [LARGE SCALE GENOMIC DNA]</scope>
    <source>
        <strain evidence="5">JCM 17214</strain>
    </source>
</reference>
<dbReference type="InterPro" id="IPR026444">
    <property type="entry name" value="Secre_tail"/>
</dbReference>
<dbReference type="PANTHER" id="PTHR44103:SF1">
    <property type="entry name" value="PROPROTEIN CONVERTASE P"/>
    <property type="match status" value="1"/>
</dbReference>
<dbReference type="SUPFAM" id="SSF69318">
    <property type="entry name" value="Integrin alpha N-terminal domain"/>
    <property type="match status" value="2"/>
</dbReference>
<sequence>MLRRGLFVLLLSLPLGWAPAGRAQSAGSLFGFEHRDVAKVVQGTDTLRNAWAGGLNSAQFSSIELNGDNQPDLYLFDRISRRSMTFLSAPAVGGGRRWQYAPEYEALFPTDMQNWVLLRDYDCDNRPDLFTASQIPGNIRVFRNVAGAGGRPSFQLTAPNLYYFDPAPPPGDVNITTGGFNLPDIRDVNGDGKVDILCHDFGGNYDIRLFLNTSSSCGGLTFAPPIERWGGTRICFSACTSFVFDNATCRSVQQINHTSGNNLLTLDLDGDGDLDMLTGRDYCTELTKVINSGTNLVPRMTSTGLETNFPSNTTPAHLANFPSPYYLDLTFDGRPDLAVTPNVFDNLDTLDTRQTVLLYENVSATSTPTFEYRRNDFLQRDMLDLSEKAAPTFGDLDGDGLKDMLVGGVSRNTPNGFYRATLSYYRNVGTATKPVFRLIDSNYLGLAGPGQFYSSLRPSLVDLNRDGALDLAFSGNSRGSSYNFVGYLLNTAAANQPAAYNLGSIAYIDNLPSRQYDNATFADIDGDGNVDLLVGTDTNALPGGALRYYRNNGTLPLRSAFVLVNNDFGQLRTDANQRPVSLASTVADIDGDGTIDMLTIDTTGELRFFPNLRAQSAIFLDRSDLLYNSLLGQYQATNLGGKLTNSYALAATDLNADGAPEAFVGTETGGVVAFGTRNNLLLGTRQAAALAVGLSVYPNPATATATVEAAQPVRLTLLDLTGRRVRTATTPARTHALDLRGLAAGLYLVRAETAAGQSSVLRLAVR</sequence>
<feature type="chain" id="PRO_5047517031" description="Secretion system C-terminal sorting domain-containing protein" evidence="2">
    <location>
        <begin position="21"/>
        <end position="766"/>
    </location>
</feature>
<dbReference type="Gene3D" id="2.130.10.130">
    <property type="entry name" value="Integrin alpha, N-terminal"/>
    <property type="match status" value="2"/>
</dbReference>
<comment type="caution">
    <text evidence="4">The sequence shown here is derived from an EMBL/GenBank/DDBJ whole genome shotgun (WGS) entry which is preliminary data.</text>
</comment>
<keyword evidence="5" id="KW-1185">Reference proteome</keyword>
<feature type="signal peptide" evidence="2">
    <location>
        <begin position="1"/>
        <end position="20"/>
    </location>
</feature>
<keyword evidence="1 2" id="KW-0732">Signal</keyword>
<evidence type="ECO:0000256" key="2">
    <source>
        <dbReference type="SAM" id="SignalP"/>
    </source>
</evidence>
<evidence type="ECO:0000259" key="3">
    <source>
        <dbReference type="Pfam" id="PF18962"/>
    </source>
</evidence>
<dbReference type="InterPro" id="IPR028994">
    <property type="entry name" value="Integrin_alpha_N"/>
</dbReference>
<evidence type="ECO:0000256" key="1">
    <source>
        <dbReference type="ARBA" id="ARBA00022729"/>
    </source>
</evidence>
<evidence type="ECO:0000313" key="4">
    <source>
        <dbReference type="EMBL" id="GAA3918602.1"/>
    </source>
</evidence>
<name>A0ABP7M9W3_9BACT</name>
<dbReference type="InterPro" id="IPR013517">
    <property type="entry name" value="FG-GAP"/>
</dbReference>
<dbReference type="EMBL" id="BAABDH010000003">
    <property type="protein sequence ID" value="GAA3918602.1"/>
    <property type="molecule type" value="Genomic_DNA"/>
</dbReference>
<gene>
    <name evidence="4" type="ORF">GCM10022406_01500</name>
</gene>
<proteinExistence type="predicted"/>
<dbReference type="Pfam" id="PF18962">
    <property type="entry name" value="Por_Secre_tail"/>
    <property type="match status" value="1"/>
</dbReference>
<protein>
    <recommendedName>
        <fullName evidence="3">Secretion system C-terminal sorting domain-containing protein</fullName>
    </recommendedName>
</protein>
<dbReference type="Pfam" id="PF13517">
    <property type="entry name" value="FG-GAP_3"/>
    <property type="match status" value="1"/>
</dbReference>
<feature type="domain" description="Secretion system C-terminal sorting" evidence="3">
    <location>
        <begin position="696"/>
        <end position="758"/>
    </location>
</feature>